<protein>
    <submittedName>
        <fullName evidence="2">Uncharacterized protein DUF4199</fullName>
    </submittedName>
</protein>
<feature type="transmembrane region" description="Helical" evidence="1">
    <location>
        <begin position="142"/>
        <end position="167"/>
    </location>
</feature>
<dbReference type="Pfam" id="PF13858">
    <property type="entry name" value="DUF4199"/>
    <property type="match status" value="1"/>
</dbReference>
<feature type="transmembrane region" description="Helical" evidence="1">
    <location>
        <begin position="76"/>
        <end position="98"/>
    </location>
</feature>
<reference evidence="2 3" key="1">
    <citation type="submission" date="2019-07" db="EMBL/GenBank/DDBJ databases">
        <title>Genomic Encyclopedia of Archaeal and Bacterial Type Strains, Phase II (KMG-II): from individual species to whole genera.</title>
        <authorList>
            <person name="Goeker M."/>
        </authorList>
    </citation>
    <scope>NUCLEOTIDE SEQUENCE [LARGE SCALE GENOMIC DNA]</scope>
    <source>
        <strain evidence="2 3">ATCC BAA-1854</strain>
    </source>
</reference>
<dbReference type="RefSeq" id="WP_144915263.1">
    <property type="nucleotide sequence ID" value="NZ_VLLI01000013.1"/>
</dbReference>
<dbReference type="InterPro" id="IPR025250">
    <property type="entry name" value="DUF4199"/>
</dbReference>
<keyword evidence="1" id="KW-1133">Transmembrane helix</keyword>
<keyword evidence="1" id="KW-0472">Membrane</keyword>
<proteinExistence type="predicted"/>
<sequence length="173" mass="19783">MKKTALRYGGYAALAELLFFVLTWLIIRLTGIGHKAQGNIGWADLLCPLVFVYFGIRYYRDHVNNGSITFLQALKIGLLIVLIPAFAFALIETTYVIYINPKFYETVYTFDIEEYRKTLSPAQFDIKLKELKQQVALSNNPFFNFGMMVLTIMALGTIITIISAILLKRRLKL</sequence>
<organism evidence="2 3">
    <name type="scientific">Mucilaginibacter frigoritolerans</name>
    <dbReference type="NCBI Taxonomy" id="652788"/>
    <lineage>
        <taxon>Bacteria</taxon>
        <taxon>Pseudomonadati</taxon>
        <taxon>Bacteroidota</taxon>
        <taxon>Sphingobacteriia</taxon>
        <taxon>Sphingobacteriales</taxon>
        <taxon>Sphingobacteriaceae</taxon>
        <taxon>Mucilaginibacter</taxon>
    </lineage>
</organism>
<name>A0A562TRM1_9SPHI</name>
<evidence type="ECO:0000313" key="2">
    <source>
        <dbReference type="EMBL" id="TWI96229.1"/>
    </source>
</evidence>
<dbReference type="Proteomes" id="UP000317010">
    <property type="component" value="Unassembled WGS sequence"/>
</dbReference>
<keyword evidence="3" id="KW-1185">Reference proteome</keyword>
<evidence type="ECO:0000313" key="3">
    <source>
        <dbReference type="Proteomes" id="UP000317010"/>
    </source>
</evidence>
<keyword evidence="1" id="KW-0812">Transmembrane</keyword>
<evidence type="ECO:0000256" key="1">
    <source>
        <dbReference type="SAM" id="Phobius"/>
    </source>
</evidence>
<accession>A0A562TRM1</accession>
<gene>
    <name evidence="2" type="ORF">JN11_03963</name>
</gene>
<comment type="caution">
    <text evidence="2">The sequence shown here is derived from an EMBL/GenBank/DDBJ whole genome shotgun (WGS) entry which is preliminary data.</text>
</comment>
<dbReference type="AlphaFoldDB" id="A0A562TRM1"/>
<feature type="transmembrane region" description="Helical" evidence="1">
    <location>
        <begin position="39"/>
        <end position="56"/>
    </location>
</feature>
<dbReference type="OrthoDB" id="6384283at2"/>
<dbReference type="EMBL" id="VLLI01000013">
    <property type="protein sequence ID" value="TWI96229.1"/>
    <property type="molecule type" value="Genomic_DNA"/>
</dbReference>
<feature type="transmembrane region" description="Helical" evidence="1">
    <location>
        <begin position="9"/>
        <end position="27"/>
    </location>
</feature>